<evidence type="ECO:0000313" key="2">
    <source>
        <dbReference type="Proteomes" id="UP001528411"/>
    </source>
</evidence>
<sequence>MKTLKLVFISLMVVTAVGCKSTADKATTSKEVAQNMTQEEKLKQAKADIKCRSEAPTGSRISKMKCTTKKQRQARSRTKTVLDEVLQNQVGALKGPVGGGN</sequence>
<organism evidence="1 2">
    <name type="scientific">Psychrosphaera algicola</name>
    <dbReference type="NCBI Taxonomy" id="3023714"/>
    <lineage>
        <taxon>Bacteria</taxon>
        <taxon>Pseudomonadati</taxon>
        <taxon>Pseudomonadota</taxon>
        <taxon>Gammaproteobacteria</taxon>
        <taxon>Alteromonadales</taxon>
        <taxon>Pseudoalteromonadaceae</taxon>
        <taxon>Psychrosphaera</taxon>
    </lineage>
</organism>
<dbReference type="RefSeq" id="WP_215963747.1">
    <property type="nucleotide sequence ID" value="NZ_JAQOMS010000002.1"/>
</dbReference>
<name>A0ABT5FAP4_9GAMM</name>
<proteinExistence type="predicted"/>
<comment type="caution">
    <text evidence="1">The sequence shown here is derived from an EMBL/GenBank/DDBJ whole genome shotgun (WGS) entry which is preliminary data.</text>
</comment>
<dbReference type="PROSITE" id="PS51257">
    <property type="entry name" value="PROKAR_LIPOPROTEIN"/>
    <property type="match status" value="1"/>
</dbReference>
<reference evidence="1 2" key="1">
    <citation type="submission" date="2023-01" db="EMBL/GenBank/DDBJ databases">
        <title>Psychrosphaera sp. nov., isolated from marine algae.</title>
        <authorList>
            <person name="Bayburt H."/>
            <person name="Choi B.J."/>
            <person name="Kim J.M."/>
            <person name="Choi D.G."/>
            <person name="Jeon C.O."/>
        </authorList>
    </citation>
    <scope>NUCLEOTIDE SEQUENCE [LARGE SCALE GENOMIC DNA]</scope>
    <source>
        <strain evidence="1 2">G1-22</strain>
    </source>
</reference>
<accession>A0ABT5FAP4</accession>
<dbReference type="Proteomes" id="UP001528411">
    <property type="component" value="Unassembled WGS sequence"/>
</dbReference>
<evidence type="ECO:0008006" key="3">
    <source>
        <dbReference type="Google" id="ProtNLM"/>
    </source>
</evidence>
<protein>
    <recommendedName>
        <fullName evidence="3">PsiF repeat-containing protein</fullName>
    </recommendedName>
</protein>
<dbReference type="EMBL" id="JAQOMS010000002">
    <property type="protein sequence ID" value="MDC2888600.1"/>
    <property type="molecule type" value="Genomic_DNA"/>
</dbReference>
<evidence type="ECO:0000313" key="1">
    <source>
        <dbReference type="EMBL" id="MDC2888600.1"/>
    </source>
</evidence>
<gene>
    <name evidence="1" type="ORF">PN838_07290</name>
</gene>
<keyword evidence="2" id="KW-1185">Reference proteome</keyword>